<dbReference type="EMBL" id="LT158602">
    <property type="protein sequence ID" value="CVK35520.1"/>
    <property type="molecule type" value="Genomic_DNA"/>
</dbReference>
<gene>
    <name evidence="1" type="ORF">MCM2015_pMC2_28</name>
</gene>
<reference evidence="1" key="1">
    <citation type="journal article" date="2016" name="Sci. Rep.">
        <title>Genomics of high molecular weight plasmids isolated from an on-farm biopurification system.</title>
        <authorList>
            <person name="Martini M.C."/>
            <person name="Wibberg D."/>
            <person name="Lozano M."/>
            <person name="Torres Tejerizo G."/>
            <person name="Albicoro F.J."/>
            <person name="Jaenicke S."/>
            <person name="van Elsas J.D."/>
            <person name="Petroni A."/>
            <person name="Garcillan-Barcia M.P."/>
            <person name="de la Cruz F."/>
            <person name="Schluter A."/>
            <person name="Puhler A."/>
            <person name="Pistorio M."/>
            <person name="Lagares A."/>
            <person name="Del Papa M.F."/>
        </authorList>
    </citation>
    <scope>NUCLEOTIDE SEQUENCE</scope>
    <source>
        <plasmid evidence="1">pMC2</plasmid>
    </source>
</reference>
<protein>
    <recommendedName>
        <fullName evidence="2">Phage head-tail adaptor</fullName>
    </recommendedName>
</protein>
<sequence>MGSTERLAAAQMESGQTHVVTVHFRPALAAAKGSWRILLGERRFGVVGLPRNIDEGNRKLVFDCTEFVNG</sequence>
<name>A0A193SBN8_9ZZZZ</name>
<dbReference type="AlphaFoldDB" id="A0A193SBN8"/>
<accession>A0A193SBN8</accession>
<dbReference type="InterPro" id="IPR038666">
    <property type="entry name" value="SSP1_head-tail_sf"/>
</dbReference>
<evidence type="ECO:0000313" key="1">
    <source>
        <dbReference type="EMBL" id="CVK35520.1"/>
    </source>
</evidence>
<dbReference type="Pfam" id="PF05521">
    <property type="entry name" value="Phage_HCP"/>
    <property type="match status" value="1"/>
</dbReference>
<dbReference type="Gene3D" id="2.40.10.270">
    <property type="entry name" value="Bacteriophage SPP1 head-tail adaptor protein"/>
    <property type="match status" value="1"/>
</dbReference>
<dbReference type="InterPro" id="IPR008767">
    <property type="entry name" value="Phage_SPP1_head-tail_adaptor"/>
</dbReference>
<proteinExistence type="predicted"/>
<geneLocation type="plasmid" evidence="1">
    <name>pMC2</name>
</geneLocation>
<evidence type="ECO:0008006" key="2">
    <source>
        <dbReference type="Google" id="ProtNLM"/>
    </source>
</evidence>
<organism evidence="1">
    <name type="scientific">biofilter metagenome</name>
    <dbReference type="NCBI Taxonomy" id="1070537"/>
    <lineage>
        <taxon>unclassified sequences</taxon>
        <taxon>metagenomes</taxon>
        <taxon>ecological metagenomes</taxon>
    </lineage>
</organism>
<keyword evidence="1" id="KW-0614">Plasmid</keyword>